<gene>
    <name evidence="2" type="ORF">BJ878DRAFT_543757</name>
</gene>
<evidence type="ECO:0000313" key="3">
    <source>
        <dbReference type="Proteomes" id="UP000887226"/>
    </source>
</evidence>
<feature type="compositionally biased region" description="Basic and acidic residues" evidence="1">
    <location>
        <begin position="60"/>
        <end position="72"/>
    </location>
</feature>
<protein>
    <submittedName>
        <fullName evidence="2">Uncharacterized protein</fullName>
    </submittedName>
</protein>
<evidence type="ECO:0000313" key="2">
    <source>
        <dbReference type="EMBL" id="KAG9242967.1"/>
    </source>
</evidence>
<feature type="region of interest" description="Disordered" evidence="1">
    <location>
        <begin position="88"/>
        <end position="124"/>
    </location>
</feature>
<feature type="compositionally biased region" description="Basic and acidic residues" evidence="1">
    <location>
        <begin position="244"/>
        <end position="256"/>
    </location>
</feature>
<reference evidence="2" key="1">
    <citation type="journal article" date="2021" name="IMA Fungus">
        <title>Genomic characterization of three marine fungi, including Emericellopsis atlantica sp. nov. with signatures of a generalist lifestyle and marine biomass degradation.</title>
        <authorList>
            <person name="Hagestad O.C."/>
            <person name="Hou L."/>
            <person name="Andersen J.H."/>
            <person name="Hansen E.H."/>
            <person name="Altermark B."/>
            <person name="Li C."/>
            <person name="Kuhnert E."/>
            <person name="Cox R.J."/>
            <person name="Crous P.W."/>
            <person name="Spatafora J.W."/>
            <person name="Lail K."/>
            <person name="Amirebrahimi M."/>
            <person name="Lipzen A."/>
            <person name="Pangilinan J."/>
            <person name="Andreopoulos W."/>
            <person name="Hayes R.D."/>
            <person name="Ng V."/>
            <person name="Grigoriev I.V."/>
            <person name="Jackson S.A."/>
            <person name="Sutton T.D.S."/>
            <person name="Dobson A.D.W."/>
            <person name="Rama T."/>
        </authorList>
    </citation>
    <scope>NUCLEOTIDE SEQUENCE</scope>
    <source>
        <strain evidence="2">TRa3180A</strain>
    </source>
</reference>
<feature type="compositionally biased region" description="Basic and acidic residues" evidence="1">
    <location>
        <begin position="166"/>
        <end position="186"/>
    </location>
</feature>
<keyword evidence="3" id="KW-1185">Reference proteome</keyword>
<feature type="compositionally biased region" description="Basic and acidic residues" evidence="1">
    <location>
        <begin position="428"/>
        <end position="438"/>
    </location>
</feature>
<feature type="compositionally biased region" description="Polar residues" evidence="1">
    <location>
        <begin position="283"/>
        <end position="300"/>
    </location>
</feature>
<dbReference type="OrthoDB" id="418495at2759"/>
<dbReference type="AlphaFoldDB" id="A0A9P8CDP9"/>
<feature type="region of interest" description="Disordered" evidence="1">
    <location>
        <begin position="1"/>
        <end position="76"/>
    </location>
</feature>
<feature type="compositionally biased region" description="Basic and acidic residues" evidence="1">
    <location>
        <begin position="206"/>
        <end position="220"/>
    </location>
</feature>
<feature type="region of interest" description="Disordered" evidence="1">
    <location>
        <begin position="148"/>
        <end position="375"/>
    </location>
</feature>
<feature type="region of interest" description="Disordered" evidence="1">
    <location>
        <begin position="392"/>
        <end position="495"/>
    </location>
</feature>
<sequence>MATIHSHAPPEIDTNGAAESWNYSVPSQDENSRMGNYVPQSSRMIGNGTTVQHQTSRPELNARERTDSHNTRMTDGYLLSARINDLQRKDSSLSDTGSAPDSLLDLYGNNRSGMNSVDLDEKKGDGLLGKEAEKWIHRDKLAQIESQELQAAGIILPRTRSASKSNGREHSREQQSHGTRSEQDGQKRHRIEGSSPTDEAGSWDLRLPEERQEDSTEFNRDFSGGRLSRIPVHKDSPIPIPLQHLERDTPLRRDRSGGWVADEEGPSYPKSRGRSESIRPLDTNITATTSKRLASDTSPTKKFAIRKTSTPAGRTASTQRPKTRSGPGVVATSDTSGTQRPVTRAGDISSQKRPEGDPPWLATMYKPDPRLPPDQQLLPTVAKRLQQEQWEKEGKFGNAYDTTFRPLNDEEFPLQPFVPEPPQNLSPEKTESDSEWPLKRTKSHAPSTTRPGTAGGGGSYSTIPKIATGKPQGLPPQQSPIKTQATSPIRMEVRPEYESKEKGCCCIVM</sequence>
<name>A0A9P8CDP9_9HELO</name>
<organism evidence="2 3">
    <name type="scientific">Calycina marina</name>
    <dbReference type="NCBI Taxonomy" id="1763456"/>
    <lineage>
        <taxon>Eukaryota</taxon>
        <taxon>Fungi</taxon>
        <taxon>Dikarya</taxon>
        <taxon>Ascomycota</taxon>
        <taxon>Pezizomycotina</taxon>
        <taxon>Leotiomycetes</taxon>
        <taxon>Helotiales</taxon>
        <taxon>Pezizellaceae</taxon>
        <taxon>Calycina</taxon>
    </lineage>
</organism>
<accession>A0A9P8CDP9</accession>
<proteinExistence type="predicted"/>
<comment type="caution">
    <text evidence="2">The sequence shown here is derived from an EMBL/GenBank/DDBJ whole genome shotgun (WGS) entry which is preliminary data.</text>
</comment>
<dbReference type="EMBL" id="MU254018">
    <property type="protein sequence ID" value="KAG9242967.1"/>
    <property type="molecule type" value="Genomic_DNA"/>
</dbReference>
<dbReference type="Proteomes" id="UP000887226">
    <property type="component" value="Unassembled WGS sequence"/>
</dbReference>
<feature type="compositionally biased region" description="Polar residues" evidence="1">
    <location>
        <begin position="38"/>
        <end position="58"/>
    </location>
</feature>
<feature type="compositionally biased region" description="Polar residues" evidence="1">
    <location>
        <begin position="332"/>
        <end position="341"/>
    </location>
</feature>
<feature type="compositionally biased region" description="Polar residues" evidence="1">
    <location>
        <begin position="307"/>
        <end position="320"/>
    </location>
</feature>
<evidence type="ECO:0000256" key="1">
    <source>
        <dbReference type="SAM" id="MobiDB-lite"/>
    </source>
</evidence>